<reference evidence="1 2" key="1">
    <citation type="journal article" date="2024" name="G3 (Bethesda)">
        <title>Genome assembly of Hibiscus sabdariffa L. provides insights into metabolisms of medicinal natural products.</title>
        <authorList>
            <person name="Kim T."/>
        </authorList>
    </citation>
    <scope>NUCLEOTIDE SEQUENCE [LARGE SCALE GENOMIC DNA]</scope>
    <source>
        <strain evidence="1">TK-2024</strain>
        <tissue evidence="1">Old leaves</tissue>
    </source>
</reference>
<gene>
    <name evidence="1" type="ORF">V6N11_007863</name>
</gene>
<dbReference type="EMBL" id="JBBPBN010000048">
    <property type="protein sequence ID" value="KAK8993636.1"/>
    <property type="molecule type" value="Genomic_DNA"/>
</dbReference>
<evidence type="ECO:0000313" key="2">
    <source>
        <dbReference type="Proteomes" id="UP001396334"/>
    </source>
</evidence>
<dbReference type="Proteomes" id="UP001396334">
    <property type="component" value="Unassembled WGS sequence"/>
</dbReference>
<keyword evidence="2" id="KW-1185">Reference proteome</keyword>
<proteinExistence type="predicted"/>
<organism evidence="1 2">
    <name type="scientific">Hibiscus sabdariffa</name>
    <name type="common">roselle</name>
    <dbReference type="NCBI Taxonomy" id="183260"/>
    <lineage>
        <taxon>Eukaryota</taxon>
        <taxon>Viridiplantae</taxon>
        <taxon>Streptophyta</taxon>
        <taxon>Embryophyta</taxon>
        <taxon>Tracheophyta</taxon>
        <taxon>Spermatophyta</taxon>
        <taxon>Magnoliopsida</taxon>
        <taxon>eudicotyledons</taxon>
        <taxon>Gunneridae</taxon>
        <taxon>Pentapetalae</taxon>
        <taxon>rosids</taxon>
        <taxon>malvids</taxon>
        <taxon>Malvales</taxon>
        <taxon>Malvaceae</taxon>
        <taxon>Malvoideae</taxon>
        <taxon>Hibiscus</taxon>
    </lineage>
</organism>
<accession>A0ABR2PYW7</accession>
<sequence>MTMRCAQNGQVREAFNILDEMVAKELTCASKEILGATPKERLNLELAERVEGGLVATTTSIKVTASKLDLKMNNKCAVRMFDEMLKRYDKVKVDKHFNAVCGDSNEI</sequence>
<comment type="caution">
    <text evidence="1">The sequence shown here is derived from an EMBL/GenBank/DDBJ whole genome shotgun (WGS) entry which is preliminary data.</text>
</comment>
<evidence type="ECO:0008006" key="3">
    <source>
        <dbReference type="Google" id="ProtNLM"/>
    </source>
</evidence>
<name>A0ABR2PYW7_9ROSI</name>
<evidence type="ECO:0000313" key="1">
    <source>
        <dbReference type="EMBL" id="KAK8993636.1"/>
    </source>
</evidence>
<protein>
    <recommendedName>
        <fullName evidence="3">Pentatricopeptide repeat-containing protein</fullName>
    </recommendedName>
</protein>